<dbReference type="InterPro" id="IPR000620">
    <property type="entry name" value="EamA_dom"/>
</dbReference>
<dbReference type="STRING" id="27342.A0A0H2SEU1"/>
<evidence type="ECO:0000256" key="6">
    <source>
        <dbReference type="SAM" id="Phobius"/>
    </source>
</evidence>
<dbReference type="SUPFAM" id="SSF103481">
    <property type="entry name" value="Multidrug resistance efflux transporter EmrE"/>
    <property type="match status" value="2"/>
</dbReference>
<feature type="transmembrane region" description="Helical" evidence="6">
    <location>
        <begin position="129"/>
        <end position="148"/>
    </location>
</feature>
<evidence type="ECO:0000256" key="5">
    <source>
        <dbReference type="SAM" id="MobiDB-lite"/>
    </source>
</evidence>
<dbReference type="Pfam" id="PF00892">
    <property type="entry name" value="EamA"/>
    <property type="match status" value="1"/>
</dbReference>
<keyword evidence="3 6" id="KW-1133">Transmembrane helix</keyword>
<feature type="transmembrane region" description="Helical" evidence="6">
    <location>
        <begin position="20"/>
        <end position="41"/>
    </location>
</feature>
<comment type="subcellular location">
    <subcellularLocation>
        <location evidence="1">Membrane</location>
        <topology evidence="1">Multi-pass membrane protein</topology>
    </subcellularLocation>
</comment>
<evidence type="ECO:0000313" key="9">
    <source>
        <dbReference type="Proteomes" id="UP000053477"/>
    </source>
</evidence>
<dbReference type="PANTHER" id="PTHR23051">
    <property type="entry name" value="SOLUTE CARRIER FAMILY 35, MEMBER F5"/>
    <property type="match status" value="1"/>
</dbReference>
<evidence type="ECO:0000256" key="3">
    <source>
        <dbReference type="ARBA" id="ARBA00022989"/>
    </source>
</evidence>
<dbReference type="InParanoid" id="A0A0H2SEU1"/>
<proteinExistence type="predicted"/>
<feature type="domain" description="EamA" evidence="7">
    <location>
        <begin position="137"/>
        <end position="206"/>
    </location>
</feature>
<feature type="transmembrane region" description="Helical" evidence="6">
    <location>
        <begin position="267"/>
        <end position="290"/>
    </location>
</feature>
<feature type="transmembrane region" description="Helical" evidence="6">
    <location>
        <begin position="53"/>
        <end position="72"/>
    </location>
</feature>
<keyword evidence="4 6" id="KW-0472">Membrane</keyword>
<dbReference type="FunCoup" id="A0A0H2SEU1">
    <property type="interactions" value="125"/>
</dbReference>
<dbReference type="GO" id="GO:0000329">
    <property type="term" value="C:fungal-type vacuole membrane"/>
    <property type="evidence" value="ECO:0007669"/>
    <property type="project" value="TreeGrafter"/>
</dbReference>
<evidence type="ECO:0000313" key="8">
    <source>
        <dbReference type="EMBL" id="KLO20248.1"/>
    </source>
</evidence>
<feature type="transmembrane region" description="Helical" evidence="6">
    <location>
        <begin position="228"/>
        <end position="255"/>
    </location>
</feature>
<evidence type="ECO:0000256" key="1">
    <source>
        <dbReference type="ARBA" id="ARBA00004141"/>
    </source>
</evidence>
<feature type="region of interest" description="Disordered" evidence="5">
    <location>
        <begin position="378"/>
        <end position="409"/>
    </location>
</feature>
<keyword evidence="9" id="KW-1185">Reference proteome</keyword>
<feature type="transmembrane region" description="Helical" evidence="6">
    <location>
        <begin position="302"/>
        <end position="324"/>
    </location>
</feature>
<dbReference type="OrthoDB" id="1436450at2759"/>
<dbReference type="PANTHER" id="PTHR23051:SF0">
    <property type="entry name" value="SOLUTE CARRIER FAMILY 35 MEMBER F5"/>
    <property type="match status" value="1"/>
</dbReference>
<evidence type="ECO:0000256" key="4">
    <source>
        <dbReference type="ARBA" id="ARBA00023136"/>
    </source>
</evidence>
<name>A0A0H2SEU1_9AGAM</name>
<feature type="transmembrane region" description="Helical" evidence="6">
    <location>
        <begin position="160"/>
        <end position="182"/>
    </location>
</feature>
<sequence length="409" mass="44778">MDTQGDASLLAKLKGVRRDYLVGIGLLLIVVFLWTSSNFITQDLYEEGYEKPFLVTYLNTSAFTFYLLPWFVRQWLSARRGERNPMGEGYQALDPSDSGDAPVAAVASTFRAPSVFSEDRKKLDELDPLTLGETAKLAATFCIFWFIANWSVNASLNYTSVASATVLSSTSGFFTLIVGRIFRVESLSLAKISAVVASFFGVVLVSISDYSSGNRGSEVVPSDDASSLGHFAVLGDFFALLSAVFYALYVVLLKVKIKQESRVDMQLFFGFVGTFNVILLWPVGLFLHFIGVEKLEMPPSRSAWTVIFVNMLITLSSDFLYVLAMLKTTPLVVTIGLSLTIPLAIVGDFFLKIRTAPQAILGSLFVLGGFIVVGMEDSKPQETGSESGAIEDTNDIEELEPSVHPEIST</sequence>
<dbReference type="Proteomes" id="UP000053477">
    <property type="component" value="Unassembled WGS sequence"/>
</dbReference>
<dbReference type="AlphaFoldDB" id="A0A0H2SEU1"/>
<protein>
    <recommendedName>
        <fullName evidence="7">EamA domain-containing protein</fullName>
    </recommendedName>
</protein>
<gene>
    <name evidence="8" type="ORF">SCHPADRAFT_934842</name>
</gene>
<evidence type="ECO:0000256" key="2">
    <source>
        <dbReference type="ARBA" id="ARBA00022692"/>
    </source>
</evidence>
<accession>A0A0H2SEU1</accession>
<dbReference type="EMBL" id="KQ085883">
    <property type="protein sequence ID" value="KLO20248.1"/>
    <property type="molecule type" value="Genomic_DNA"/>
</dbReference>
<reference evidence="8 9" key="1">
    <citation type="submission" date="2015-04" db="EMBL/GenBank/DDBJ databases">
        <title>Complete genome sequence of Schizopora paradoxa KUC8140, a cosmopolitan wood degrader in East Asia.</title>
        <authorList>
            <consortium name="DOE Joint Genome Institute"/>
            <person name="Min B."/>
            <person name="Park H."/>
            <person name="Jang Y."/>
            <person name="Kim J.-J."/>
            <person name="Kim K.H."/>
            <person name="Pangilinan J."/>
            <person name="Lipzen A."/>
            <person name="Riley R."/>
            <person name="Grigoriev I.V."/>
            <person name="Spatafora J.W."/>
            <person name="Choi I.-G."/>
        </authorList>
    </citation>
    <scope>NUCLEOTIDE SEQUENCE [LARGE SCALE GENOMIC DNA]</scope>
    <source>
        <strain evidence="8 9">KUC8140</strain>
    </source>
</reference>
<organism evidence="8 9">
    <name type="scientific">Schizopora paradoxa</name>
    <dbReference type="NCBI Taxonomy" id="27342"/>
    <lineage>
        <taxon>Eukaryota</taxon>
        <taxon>Fungi</taxon>
        <taxon>Dikarya</taxon>
        <taxon>Basidiomycota</taxon>
        <taxon>Agaricomycotina</taxon>
        <taxon>Agaricomycetes</taxon>
        <taxon>Hymenochaetales</taxon>
        <taxon>Schizoporaceae</taxon>
        <taxon>Schizopora</taxon>
    </lineage>
</organism>
<feature type="transmembrane region" description="Helical" evidence="6">
    <location>
        <begin position="331"/>
        <end position="350"/>
    </location>
</feature>
<keyword evidence="2 6" id="KW-0812">Transmembrane</keyword>
<feature type="transmembrane region" description="Helical" evidence="6">
    <location>
        <begin position="189"/>
        <end position="208"/>
    </location>
</feature>
<feature type="transmembrane region" description="Helical" evidence="6">
    <location>
        <begin position="356"/>
        <end position="375"/>
    </location>
</feature>
<evidence type="ECO:0000259" key="7">
    <source>
        <dbReference type="Pfam" id="PF00892"/>
    </source>
</evidence>
<dbReference type="InterPro" id="IPR037185">
    <property type="entry name" value="EmrE-like"/>
</dbReference>